<feature type="transmembrane region" description="Helical" evidence="8">
    <location>
        <begin position="336"/>
        <end position="356"/>
    </location>
</feature>
<feature type="transmembrane region" description="Helical" evidence="8">
    <location>
        <begin position="14"/>
        <end position="35"/>
    </location>
</feature>
<evidence type="ECO:0000256" key="2">
    <source>
        <dbReference type="ARBA" id="ARBA00022692"/>
    </source>
</evidence>
<dbReference type="PANTHER" id="PTHR14568:SF8">
    <property type="entry name" value="EXPERA DOMAIN-CONTAINING PROTEIN"/>
    <property type="match status" value="1"/>
</dbReference>
<comment type="subcellular location">
    <subcellularLocation>
        <location evidence="1">Endomembrane system</location>
        <topology evidence="1">Multi-pass membrane protein</topology>
    </subcellularLocation>
</comment>
<evidence type="ECO:0000259" key="9">
    <source>
        <dbReference type="PROSITE" id="PS51751"/>
    </source>
</evidence>
<evidence type="ECO:0000256" key="4">
    <source>
        <dbReference type="ARBA" id="ARBA00022989"/>
    </source>
</evidence>
<feature type="transmembrane region" description="Helical" evidence="8">
    <location>
        <begin position="299"/>
        <end position="316"/>
    </location>
</feature>
<dbReference type="Pfam" id="PF26083">
    <property type="entry name" value="TM_Tm6sf2"/>
    <property type="match status" value="1"/>
</dbReference>
<feature type="transmembrane region" description="Helical" evidence="8">
    <location>
        <begin position="41"/>
        <end position="62"/>
    </location>
</feature>
<evidence type="ECO:0000256" key="3">
    <source>
        <dbReference type="ARBA" id="ARBA00022737"/>
    </source>
</evidence>
<evidence type="ECO:0000256" key="5">
    <source>
        <dbReference type="ARBA" id="ARBA00023136"/>
    </source>
</evidence>
<dbReference type="EMBL" id="RQTK01000650">
    <property type="protein sequence ID" value="RUS76603.1"/>
    <property type="molecule type" value="Genomic_DNA"/>
</dbReference>
<evidence type="ECO:0000256" key="6">
    <source>
        <dbReference type="ARBA" id="ARBA00034760"/>
    </source>
</evidence>
<evidence type="ECO:0000256" key="1">
    <source>
        <dbReference type="ARBA" id="ARBA00004127"/>
    </source>
</evidence>
<dbReference type="OrthoDB" id="8181520at2759"/>
<feature type="domain" description="EXPERA" evidence="9">
    <location>
        <begin position="68"/>
        <end position="191"/>
    </location>
</feature>
<keyword evidence="4 7" id="KW-1133">Transmembrane helix</keyword>
<feature type="transmembrane region" description="Helical" evidence="8">
    <location>
        <begin position="216"/>
        <end position="243"/>
    </location>
</feature>
<proteinExistence type="inferred from homology"/>
<evidence type="ECO:0000256" key="7">
    <source>
        <dbReference type="PROSITE-ProRule" id="PRU01087"/>
    </source>
</evidence>
<dbReference type="PANTHER" id="PTHR14568">
    <property type="entry name" value="TRANSMEMBRANE SUPERFAMILY 6 MEMBER 1/2"/>
    <property type="match status" value="1"/>
</dbReference>
<feature type="transmembrane region" description="Helical" evidence="8">
    <location>
        <begin position="71"/>
        <end position="90"/>
    </location>
</feature>
<comment type="caution">
    <text evidence="10">The sequence shown here is derived from an EMBL/GenBank/DDBJ whole genome shotgun (WGS) entry which is preliminary data.</text>
</comment>
<dbReference type="InterPro" id="IPR033118">
    <property type="entry name" value="EXPERA"/>
</dbReference>
<organism evidence="10 11">
    <name type="scientific">Elysia chlorotica</name>
    <name type="common">Eastern emerald elysia</name>
    <name type="synonym">Sea slug</name>
    <dbReference type="NCBI Taxonomy" id="188477"/>
    <lineage>
        <taxon>Eukaryota</taxon>
        <taxon>Metazoa</taxon>
        <taxon>Spiralia</taxon>
        <taxon>Lophotrochozoa</taxon>
        <taxon>Mollusca</taxon>
        <taxon>Gastropoda</taxon>
        <taxon>Heterobranchia</taxon>
        <taxon>Euthyneura</taxon>
        <taxon>Panpulmonata</taxon>
        <taxon>Sacoglossa</taxon>
        <taxon>Placobranchoidea</taxon>
        <taxon>Plakobranchidae</taxon>
        <taxon>Elysia</taxon>
    </lineage>
</organism>
<feature type="transmembrane region" description="Helical" evidence="8">
    <location>
        <begin position="147"/>
        <end position="167"/>
    </location>
</feature>
<dbReference type="InterPro" id="IPR047195">
    <property type="entry name" value="TM6SF1-like"/>
</dbReference>
<dbReference type="InterPro" id="IPR059044">
    <property type="entry name" value="TM_Tm6sf1/2"/>
</dbReference>
<feature type="transmembrane region" description="Helical" evidence="8">
    <location>
        <begin position="119"/>
        <end position="140"/>
    </location>
</feature>
<dbReference type="CDD" id="cd21106">
    <property type="entry name" value="TM6SF1-like"/>
    <property type="match status" value="1"/>
</dbReference>
<name>A0A3S0ZW01_ELYCH</name>
<keyword evidence="5 7" id="KW-0472">Membrane</keyword>
<dbReference type="GO" id="GO:0012505">
    <property type="term" value="C:endomembrane system"/>
    <property type="evidence" value="ECO:0007669"/>
    <property type="project" value="UniProtKB-SubCell"/>
</dbReference>
<reference evidence="10 11" key="1">
    <citation type="submission" date="2019-01" db="EMBL/GenBank/DDBJ databases">
        <title>A draft genome assembly of the solar-powered sea slug Elysia chlorotica.</title>
        <authorList>
            <person name="Cai H."/>
            <person name="Li Q."/>
            <person name="Fang X."/>
            <person name="Li J."/>
            <person name="Curtis N.E."/>
            <person name="Altenburger A."/>
            <person name="Shibata T."/>
            <person name="Feng M."/>
            <person name="Maeda T."/>
            <person name="Schwartz J.A."/>
            <person name="Shigenobu S."/>
            <person name="Lundholm N."/>
            <person name="Nishiyama T."/>
            <person name="Yang H."/>
            <person name="Hasebe M."/>
            <person name="Li S."/>
            <person name="Pierce S.K."/>
            <person name="Wang J."/>
        </authorList>
    </citation>
    <scope>NUCLEOTIDE SEQUENCE [LARGE SCALE GENOMIC DNA]</scope>
    <source>
        <strain evidence="10">EC2010</strain>
        <tissue evidence="10">Whole organism of an adult</tissue>
    </source>
</reference>
<evidence type="ECO:0000313" key="10">
    <source>
        <dbReference type="EMBL" id="RUS76603.1"/>
    </source>
</evidence>
<feature type="transmembrane region" description="Helical" evidence="8">
    <location>
        <begin position="173"/>
        <end position="195"/>
    </location>
</feature>
<evidence type="ECO:0000256" key="8">
    <source>
        <dbReference type="SAM" id="Phobius"/>
    </source>
</evidence>
<comment type="similarity">
    <text evidence="6">Belongs to the TM6SF family.</text>
</comment>
<keyword evidence="3" id="KW-0677">Repeat</keyword>
<accession>A0A3S0ZW01</accession>
<protein>
    <recommendedName>
        <fullName evidence="9">EXPERA domain-containing protein</fullName>
    </recommendedName>
</protein>
<feature type="domain" description="EXPERA" evidence="9">
    <location>
        <begin position="216"/>
        <end position="352"/>
    </location>
</feature>
<evidence type="ECO:0000313" key="11">
    <source>
        <dbReference type="Proteomes" id="UP000271974"/>
    </source>
</evidence>
<dbReference type="AlphaFoldDB" id="A0A3S0ZW01"/>
<sequence>MAYQKSRKLEVKHAVIVAIMSFSSWLVSYALSYFGIMKDQIAVFTAGVICLTVVAACSVLIFKGVKNVDPLLYVATVFSWSCMIDLGIALELDGYIHNFIGYYFAEGEPYLQTAHGTLINYWDGTVHFALYLAMVVLFFNRLSYREVGLYWAGSILNSMIVLLPGAVTGNHPFKLSIFLNTPYLLLPIIAAVKLLHERPPQARTFLRFPSIWKRPVDLLFVVYFLLVICFSIYRVLVALGGNFSSMKVYLKEYEPYMQDPTNFPFVQILAYGYFFVAYYAFAIYGLVCPGQHWMSDWSLIHAGALAQGQVTYMLGASHHRTNMMYQLDSKGFEVKIFYLANLALLLIPQVFAIWCCRDVEKFGRSQTIYRYEIEQNGPSTKRTEETKKRS</sequence>
<keyword evidence="2 7" id="KW-0812">Transmembrane</keyword>
<feature type="transmembrane region" description="Helical" evidence="8">
    <location>
        <begin position="263"/>
        <end position="287"/>
    </location>
</feature>
<dbReference type="Proteomes" id="UP000271974">
    <property type="component" value="Unassembled WGS sequence"/>
</dbReference>
<dbReference type="PROSITE" id="PS51751">
    <property type="entry name" value="EXPERA"/>
    <property type="match status" value="2"/>
</dbReference>
<dbReference type="GO" id="GO:0016020">
    <property type="term" value="C:membrane"/>
    <property type="evidence" value="ECO:0007669"/>
    <property type="project" value="UniProtKB-UniRule"/>
</dbReference>
<gene>
    <name evidence="10" type="ORF">EGW08_015645</name>
</gene>
<keyword evidence="11" id="KW-1185">Reference proteome</keyword>